<keyword evidence="3" id="KW-1185">Reference proteome</keyword>
<reference evidence="2" key="1">
    <citation type="submission" date="2022-02" db="EMBL/GenBank/DDBJ databases">
        <title>Qipengyuania spongiae sp. nov., isolated from marine sponge.</title>
        <authorList>
            <person name="Li Z."/>
            <person name="Zhang M."/>
        </authorList>
    </citation>
    <scope>NUCLEOTIDE SEQUENCE</scope>
    <source>
        <strain evidence="2">PHS-Z21</strain>
    </source>
</reference>
<name>A0ABY5SXY1_9SPHN</name>
<gene>
    <name evidence="2" type="ORF">L1F33_00065</name>
</gene>
<feature type="chain" id="PRO_5045622175" description="DUF2268 domain-containing protein" evidence="1">
    <location>
        <begin position="21"/>
        <end position="333"/>
    </location>
</feature>
<evidence type="ECO:0000313" key="3">
    <source>
        <dbReference type="Proteomes" id="UP001065265"/>
    </source>
</evidence>
<proteinExistence type="predicted"/>
<dbReference type="EMBL" id="CP092471">
    <property type="protein sequence ID" value="UVI39402.1"/>
    <property type="molecule type" value="Genomic_DNA"/>
</dbReference>
<dbReference type="RefSeq" id="WP_265558715.1">
    <property type="nucleotide sequence ID" value="NZ_CP092471.1"/>
</dbReference>
<sequence length="333" mass="36545">MKKISVLAFSLLLFPNVLWAEEREISPQQIEYADPLTVQVQTEDANRFARLFSETSGAPTVEQLQTRYLDPGSYGISIFTPNRIQNAENLAAKIAEHPEIYSKAIDVCLPLAKSATPELRSIYLGLHGALPNTKLPQVYFVFGANNSGGTAGPGAQVLGLEVLCRISETPDDFRKSLRHFFAHETVHVLQDDAGLSFGDDILLRSALVEGAADFIAQLVTGQNGDPAQSSWANAHGPMLWQQFAKDISITRASKEPGENGTPTNDAFFRWIGNAGETKNGWPGELGYWIGAQIWQKVYDAASDKRTVLREMLTIENPRAVLHEAEAAGLYSTQ</sequence>
<protein>
    <recommendedName>
        <fullName evidence="4">DUF2268 domain-containing protein</fullName>
    </recommendedName>
</protein>
<accession>A0ABY5SXY1</accession>
<evidence type="ECO:0008006" key="4">
    <source>
        <dbReference type="Google" id="ProtNLM"/>
    </source>
</evidence>
<keyword evidence="1" id="KW-0732">Signal</keyword>
<feature type="signal peptide" evidence="1">
    <location>
        <begin position="1"/>
        <end position="20"/>
    </location>
</feature>
<evidence type="ECO:0000256" key="1">
    <source>
        <dbReference type="SAM" id="SignalP"/>
    </source>
</evidence>
<dbReference type="Proteomes" id="UP001065265">
    <property type="component" value="Chromosome"/>
</dbReference>
<organism evidence="2 3">
    <name type="scientific">Qipengyuania spongiae</name>
    <dbReference type="NCBI Taxonomy" id="2909673"/>
    <lineage>
        <taxon>Bacteria</taxon>
        <taxon>Pseudomonadati</taxon>
        <taxon>Pseudomonadota</taxon>
        <taxon>Alphaproteobacteria</taxon>
        <taxon>Sphingomonadales</taxon>
        <taxon>Erythrobacteraceae</taxon>
        <taxon>Qipengyuania</taxon>
    </lineage>
</organism>
<evidence type="ECO:0000313" key="2">
    <source>
        <dbReference type="EMBL" id="UVI39402.1"/>
    </source>
</evidence>